<evidence type="ECO:0000256" key="6">
    <source>
        <dbReference type="SAM" id="MobiDB-lite"/>
    </source>
</evidence>
<evidence type="ECO:0000313" key="9">
    <source>
        <dbReference type="Proteomes" id="UP001221757"/>
    </source>
</evidence>
<sequence>MALNKVTIERNQRTLLDLVAQPGNDVCADCKVKNPRWASHNLGIFICVSCASVHRKIGTHVTKVKSLTMDSWTREQTENMRQNGNMKSNQLYNPNEARHPPPPNLMDGERDSEMEQFIRSKYEYKSFIDKSSLVASKLGPSRSMPSRPSPSPANGSSGPSTTPSVSALPPSVPPVRSNTTVTAPKMTPTRSLSQPLAPPVPQPQQQFSQPPQQMRPQAPQQQTQQAGGVWNDLISLQAPGSSSSLPLQFQPSSAPFQGFGQQQPINMSTGYQPQMANPTGMGMGMMGGMSANPYQSQFAPSTSYSSQMQQPQFTPSFSSPSFGGAAAPMYNPPQHPQQQQQQQQLFQGQPVQSPVPQGFGYQQPGPTPTYGNQMLGANQFASSSPQPFMSGSPQPGPQFMSGSPQPPFMSSSPQPGPQFMGSSPQPPFQSSPQPSFQSSPQPPFQSSPQPPFQQYGGGMQQGQQWMGGANMGYQQQQQQQHGQWGGGM</sequence>
<accession>A0AAD7GSP2</accession>
<protein>
    <recommendedName>
        <fullName evidence="7">Arf-GAP domain-containing protein</fullName>
    </recommendedName>
</protein>
<feature type="compositionally biased region" description="Pro residues" evidence="6">
    <location>
        <begin position="440"/>
        <end position="451"/>
    </location>
</feature>
<evidence type="ECO:0000256" key="4">
    <source>
        <dbReference type="ARBA" id="ARBA00022833"/>
    </source>
</evidence>
<evidence type="ECO:0000256" key="5">
    <source>
        <dbReference type="PROSITE-ProRule" id="PRU00288"/>
    </source>
</evidence>
<feature type="region of interest" description="Disordered" evidence="6">
    <location>
        <begin position="78"/>
        <end position="109"/>
    </location>
</feature>
<dbReference type="PANTHER" id="PTHR45705">
    <property type="entry name" value="FI20236P1"/>
    <property type="match status" value="1"/>
</dbReference>
<keyword evidence="3 5" id="KW-0863">Zinc-finger</keyword>
<dbReference type="InterPro" id="IPR001164">
    <property type="entry name" value="ArfGAP_dom"/>
</dbReference>
<feature type="region of interest" description="Disordered" evidence="6">
    <location>
        <begin position="298"/>
        <end position="488"/>
    </location>
</feature>
<dbReference type="CDD" id="cd08204">
    <property type="entry name" value="ArfGap"/>
    <property type="match status" value="1"/>
</dbReference>
<dbReference type="InterPro" id="IPR037278">
    <property type="entry name" value="ARFGAP/RecO"/>
</dbReference>
<dbReference type="Proteomes" id="UP001221757">
    <property type="component" value="Unassembled WGS sequence"/>
</dbReference>
<feature type="domain" description="Arf-GAP" evidence="7">
    <location>
        <begin position="12"/>
        <end position="135"/>
    </location>
</feature>
<reference evidence="8" key="1">
    <citation type="submission" date="2023-03" db="EMBL/GenBank/DDBJ databases">
        <title>Massive genome expansion in bonnet fungi (Mycena s.s.) driven by repeated elements and novel gene families across ecological guilds.</title>
        <authorList>
            <consortium name="Lawrence Berkeley National Laboratory"/>
            <person name="Harder C.B."/>
            <person name="Miyauchi S."/>
            <person name="Viragh M."/>
            <person name="Kuo A."/>
            <person name="Thoen E."/>
            <person name="Andreopoulos B."/>
            <person name="Lu D."/>
            <person name="Skrede I."/>
            <person name="Drula E."/>
            <person name="Henrissat B."/>
            <person name="Morin E."/>
            <person name="Kohler A."/>
            <person name="Barry K."/>
            <person name="LaButti K."/>
            <person name="Morin E."/>
            <person name="Salamov A."/>
            <person name="Lipzen A."/>
            <person name="Mereny Z."/>
            <person name="Hegedus B."/>
            <person name="Baldrian P."/>
            <person name="Stursova M."/>
            <person name="Weitz H."/>
            <person name="Taylor A."/>
            <person name="Grigoriev I.V."/>
            <person name="Nagy L.G."/>
            <person name="Martin F."/>
            <person name="Kauserud H."/>
        </authorList>
    </citation>
    <scope>NUCLEOTIDE SEQUENCE</scope>
    <source>
        <strain evidence="8">CBHHK067</strain>
    </source>
</reference>
<dbReference type="EMBL" id="JARKIE010000010">
    <property type="protein sequence ID" value="KAJ7704448.1"/>
    <property type="molecule type" value="Genomic_DNA"/>
</dbReference>
<keyword evidence="9" id="KW-1185">Reference proteome</keyword>
<dbReference type="SMART" id="SM00105">
    <property type="entry name" value="ArfGap"/>
    <property type="match status" value="1"/>
</dbReference>
<dbReference type="FunFam" id="1.10.220.150:FF:000009">
    <property type="entry name" value="stromal membrane-associated protein 1 isoform X1"/>
    <property type="match status" value="1"/>
</dbReference>
<feature type="compositionally biased region" description="Low complexity" evidence="6">
    <location>
        <begin position="336"/>
        <end position="360"/>
    </location>
</feature>
<dbReference type="PROSITE" id="PS50115">
    <property type="entry name" value="ARFGAP"/>
    <property type="match status" value="1"/>
</dbReference>
<dbReference type="PANTHER" id="PTHR45705:SF1">
    <property type="entry name" value="FI20236P1"/>
    <property type="match status" value="1"/>
</dbReference>
<feature type="compositionally biased region" description="Low complexity" evidence="6">
    <location>
        <begin position="461"/>
        <end position="482"/>
    </location>
</feature>
<dbReference type="PRINTS" id="PR00405">
    <property type="entry name" value="REVINTRACTNG"/>
</dbReference>
<name>A0AAD7GSP2_MYCRO</name>
<organism evidence="8 9">
    <name type="scientific">Mycena rosella</name>
    <name type="common">Pink bonnet</name>
    <name type="synonym">Agaricus rosellus</name>
    <dbReference type="NCBI Taxonomy" id="1033263"/>
    <lineage>
        <taxon>Eukaryota</taxon>
        <taxon>Fungi</taxon>
        <taxon>Dikarya</taxon>
        <taxon>Basidiomycota</taxon>
        <taxon>Agaricomycotina</taxon>
        <taxon>Agaricomycetes</taxon>
        <taxon>Agaricomycetidae</taxon>
        <taxon>Agaricales</taxon>
        <taxon>Marasmiineae</taxon>
        <taxon>Mycenaceae</taxon>
        <taxon>Mycena</taxon>
    </lineage>
</organism>
<dbReference type="InterPro" id="IPR038508">
    <property type="entry name" value="ArfGAP_dom_sf"/>
</dbReference>
<dbReference type="SUPFAM" id="SSF57863">
    <property type="entry name" value="ArfGap/RecO-like zinc finger"/>
    <property type="match status" value="1"/>
</dbReference>
<dbReference type="AlphaFoldDB" id="A0AAD7GSP2"/>
<dbReference type="Pfam" id="PF01412">
    <property type="entry name" value="ArfGap"/>
    <property type="match status" value="1"/>
</dbReference>
<dbReference type="GO" id="GO:0008270">
    <property type="term" value="F:zinc ion binding"/>
    <property type="evidence" value="ECO:0007669"/>
    <property type="project" value="UniProtKB-KW"/>
</dbReference>
<proteinExistence type="predicted"/>
<evidence type="ECO:0000256" key="3">
    <source>
        <dbReference type="ARBA" id="ARBA00022771"/>
    </source>
</evidence>
<feature type="compositionally biased region" description="Polar residues" evidence="6">
    <location>
        <begin position="178"/>
        <end position="193"/>
    </location>
</feature>
<keyword evidence="4" id="KW-0862">Zinc</keyword>
<feature type="region of interest" description="Disordered" evidence="6">
    <location>
        <begin position="137"/>
        <end position="227"/>
    </location>
</feature>
<dbReference type="Gene3D" id="1.10.220.150">
    <property type="entry name" value="Arf GTPase activating protein"/>
    <property type="match status" value="1"/>
</dbReference>
<evidence type="ECO:0000256" key="2">
    <source>
        <dbReference type="ARBA" id="ARBA00022723"/>
    </source>
</evidence>
<gene>
    <name evidence="8" type="ORF">B0H17DRAFT_1326589</name>
</gene>
<feature type="compositionally biased region" description="Low complexity" evidence="6">
    <location>
        <begin position="399"/>
        <end position="423"/>
    </location>
</feature>
<comment type="caution">
    <text evidence="8">The sequence shown here is derived from an EMBL/GenBank/DDBJ whole genome shotgun (WGS) entry which is preliminary data.</text>
</comment>
<dbReference type="InterPro" id="IPR051718">
    <property type="entry name" value="ARF_GTPase-activating"/>
</dbReference>
<keyword evidence="2" id="KW-0479">Metal-binding</keyword>
<feature type="compositionally biased region" description="Low complexity" evidence="6">
    <location>
        <begin position="305"/>
        <end position="322"/>
    </location>
</feature>
<dbReference type="GO" id="GO:0005737">
    <property type="term" value="C:cytoplasm"/>
    <property type="evidence" value="ECO:0007669"/>
    <property type="project" value="TreeGrafter"/>
</dbReference>
<feature type="compositionally biased region" description="Low complexity" evidence="6">
    <location>
        <begin position="203"/>
        <end position="225"/>
    </location>
</feature>
<evidence type="ECO:0000256" key="1">
    <source>
        <dbReference type="ARBA" id="ARBA00022468"/>
    </source>
</evidence>
<feature type="compositionally biased region" description="Low complexity" evidence="6">
    <location>
        <begin position="430"/>
        <end position="439"/>
    </location>
</feature>
<evidence type="ECO:0000313" key="8">
    <source>
        <dbReference type="EMBL" id="KAJ7704448.1"/>
    </source>
</evidence>
<feature type="compositionally biased region" description="Polar residues" evidence="6">
    <location>
        <begin position="79"/>
        <end position="93"/>
    </location>
</feature>
<dbReference type="GO" id="GO:0005096">
    <property type="term" value="F:GTPase activator activity"/>
    <property type="evidence" value="ECO:0007669"/>
    <property type="project" value="UniProtKB-KW"/>
</dbReference>
<keyword evidence="1" id="KW-0343">GTPase activation</keyword>
<feature type="compositionally biased region" description="Low complexity" evidence="6">
    <location>
        <begin position="140"/>
        <end position="177"/>
    </location>
</feature>
<feature type="compositionally biased region" description="Polar residues" evidence="6">
    <location>
        <begin position="369"/>
        <end position="393"/>
    </location>
</feature>
<evidence type="ECO:0000259" key="7">
    <source>
        <dbReference type="PROSITE" id="PS50115"/>
    </source>
</evidence>